<feature type="domain" description="Peptidase S54 rhomboid" evidence="8">
    <location>
        <begin position="50"/>
        <end position="182"/>
    </location>
</feature>
<evidence type="ECO:0000259" key="8">
    <source>
        <dbReference type="Pfam" id="PF01694"/>
    </source>
</evidence>
<feature type="transmembrane region" description="Helical" evidence="7">
    <location>
        <begin position="117"/>
        <end position="138"/>
    </location>
</feature>
<feature type="transmembrane region" description="Helical" evidence="7">
    <location>
        <begin position="12"/>
        <end position="36"/>
    </location>
</feature>
<evidence type="ECO:0000256" key="1">
    <source>
        <dbReference type="ARBA" id="ARBA00004141"/>
    </source>
</evidence>
<evidence type="ECO:0000256" key="5">
    <source>
        <dbReference type="ARBA" id="ARBA00022989"/>
    </source>
</evidence>
<keyword evidence="5 7" id="KW-1133">Transmembrane helix</keyword>
<keyword evidence="4" id="KW-0378">Hydrolase</keyword>
<accession>A0A6J6CFZ8</accession>
<dbReference type="GO" id="GO:0004252">
    <property type="term" value="F:serine-type endopeptidase activity"/>
    <property type="evidence" value="ECO:0007669"/>
    <property type="project" value="InterPro"/>
</dbReference>
<comment type="subcellular location">
    <subcellularLocation>
        <location evidence="1">Membrane</location>
        <topology evidence="1">Multi-pass membrane protein</topology>
    </subcellularLocation>
</comment>
<sequence length="216" mass="23700">MARRLARAAEAPITSALLIVNVLIWLGQISPLGYLFTNQFFFAPVLAIVEPWRMLTAGFVHDWSGPMHILFNSYAIWIFGRQLEPMLGAIRFLFLYLTSIVGGSVAVLWLSNPQIPTVGASGALFGLMAAYFVVIRSLGGNGSQLFILIAINFALGFFVSGISWQGHLGGMLTGFVIAAIFAATRRPNQRIAQLTGLALVWVVIVVLTQFRVNMWL</sequence>
<dbReference type="InterPro" id="IPR022764">
    <property type="entry name" value="Peptidase_S54_rhomboid_dom"/>
</dbReference>
<evidence type="ECO:0000256" key="2">
    <source>
        <dbReference type="ARBA" id="ARBA00009045"/>
    </source>
</evidence>
<dbReference type="GO" id="GO:0016020">
    <property type="term" value="C:membrane"/>
    <property type="evidence" value="ECO:0007669"/>
    <property type="project" value="UniProtKB-SubCell"/>
</dbReference>
<name>A0A6J6CFZ8_9ZZZZ</name>
<evidence type="ECO:0000256" key="7">
    <source>
        <dbReference type="SAM" id="Phobius"/>
    </source>
</evidence>
<feature type="transmembrane region" description="Helical" evidence="7">
    <location>
        <begin position="168"/>
        <end position="184"/>
    </location>
</feature>
<dbReference type="InterPro" id="IPR035952">
    <property type="entry name" value="Rhomboid-like_sf"/>
</dbReference>
<reference evidence="9" key="1">
    <citation type="submission" date="2020-05" db="EMBL/GenBank/DDBJ databases">
        <authorList>
            <person name="Chiriac C."/>
            <person name="Salcher M."/>
            <person name="Ghai R."/>
            <person name="Kavagutti S V."/>
        </authorList>
    </citation>
    <scope>NUCLEOTIDE SEQUENCE</scope>
</reference>
<dbReference type="SUPFAM" id="SSF144091">
    <property type="entry name" value="Rhomboid-like"/>
    <property type="match status" value="1"/>
</dbReference>
<evidence type="ECO:0000256" key="3">
    <source>
        <dbReference type="ARBA" id="ARBA00022692"/>
    </source>
</evidence>
<dbReference type="InterPro" id="IPR050925">
    <property type="entry name" value="Rhomboid_protease_S54"/>
</dbReference>
<protein>
    <submittedName>
        <fullName evidence="9">Unannotated protein</fullName>
    </submittedName>
</protein>
<organism evidence="9">
    <name type="scientific">freshwater metagenome</name>
    <dbReference type="NCBI Taxonomy" id="449393"/>
    <lineage>
        <taxon>unclassified sequences</taxon>
        <taxon>metagenomes</taxon>
        <taxon>ecological metagenomes</taxon>
    </lineage>
</organism>
<feature type="transmembrane region" description="Helical" evidence="7">
    <location>
        <begin position="92"/>
        <end position="111"/>
    </location>
</feature>
<comment type="similarity">
    <text evidence="2">Belongs to the peptidase S54 family.</text>
</comment>
<keyword evidence="3 7" id="KW-0812">Transmembrane</keyword>
<feature type="transmembrane region" description="Helical" evidence="7">
    <location>
        <begin position="191"/>
        <end position="210"/>
    </location>
</feature>
<dbReference type="AlphaFoldDB" id="A0A6J6CFZ8"/>
<keyword evidence="6 7" id="KW-0472">Membrane</keyword>
<dbReference type="EMBL" id="CAEZST010000015">
    <property type="protein sequence ID" value="CAB4549089.1"/>
    <property type="molecule type" value="Genomic_DNA"/>
</dbReference>
<dbReference type="Gene3D" id="1.20.1540.10">
    <property type="entry name" value="Rhomboid-like"/>
    <property type="match status" value="1"/>
</dbReference>
<dbReference type="PANTHER" id="PTHR43731">
    <property type="entry name" value="RHOMBOID PROTEASE"/>
    <property type="match status" value="1"/>
</dbReference>
<dbReference type="Pfam" id="PF01694">
    <property type="entry name" value="Rhomboid"/>
    <property type="match status" value="1"/>
</dbReference>
<dbReference type="PANTHER" id="PTHR43731:SF14">
    <property type="entry name" value="PRESENILIN-ASSOCIATED RHOMBOID-LIKE PROTEIN, MITOCHONDRIAL"/>
    <property type="match status" value="1"/>
</dbReference>
<evidence type="ECO:0000256" key="4">
    <source>
        <dbReference type="ARBA" id="ARBA00022801"/>
    </source>
</evidence>
<feature type="transmembrane region" description="Helical" evidence="7">
    <location>
        <begin position="145"/>
        <end position="162"/>
    </location>
</feature>
<gene>
    <name evidence="9" type="ORF">UFOPK1503_00899</name>
</gene>
<feature type="transmembrane region" description="Helical" evidence="7">
    <location>
        <begin position="63"/>
        <end position="80"/>
    </location>
</feature>
<evidence type="ECO:0000313" key="9">
    <source>
        <dbReference type="EMBL" id="CAB4549089.1"/>
    </source>
</evidence>
<proteinExistence type="inferred from homology"/>
<evidence type="ECO:0000256" key="6">
    <source>
        <dbReference type="ARBA" id="ARBA00023136"/>
    </source>
</evidence>